<organism evidence="1 2">
    <name type="scientific">Mytilus coruscus</name>
    <name type="common">Sea mussel</name>
    <dbReference type="NCBI Taxonomy" id="42192"/>
    <lineage>
        <taxon>Eukaryota</taxon>
        <taxon>Metazoa</taxon>
        <taxon>Spiralia</taxon>
        <taxon>Lophotrochozoa</taxon>
        <taxon>Mollusca</taxon>
        <taxon>Bivalvia</taxon>
        <taxon>Autobranchia</taxon>
        <taxon>Pteriomorphia</taxon>
        <taxon>Mytilida</taxon>
        <taxon>Mytiloidea</taxon>
        <taxon>Mytilidae</taxon>
        <taxon>Mytilinae</taxon>
        <taxon>Mytilus</taxon>
    </lineage>
</organism>
<accession>A0A6J8ABL9</accession>
<gene>
    <name evidence="1" type="ORF">MCOR_5715</name>
</gene>
<keyword evidence="2" id="KW-1185">Reference proteome</keyword>
<dbReference type="Proteomes" id="UP000507470">
    <property type="component" value="Unassembled WGS sequence"/>
</dbReference>
<proteinExistence type="predicted"/>
<protein>
    <submittedName>
        <fullName evidence="1">Uncharacterized protein</fullName>
    </submittedName>
</protein>
<dbReference type="EMBL" id="CACVKT020001076">
    <property type="protein sequence ID" value="CAC5364798.1"/>
    <property type="molecule type" value="Genomic_DNA"/>
</dbReference>
<sequence>MHSDDVNDGIWLFDILNTIGMNDVYRKVRQQQGIMCEILECFQDPITTLNIGSTFEGTDSPDETLHRRTNLWQSSEPSDMDVMKCDESFAVIEDISNATKKDGVLSTLLIVRELDTPAGYVKLQLVNGEIPYTSKHWATLSLERNMDVFKIDRKERIVLSDHLLSGNPELFKGTINKPADVTVGNFLI</sequence>
<dbReference type="OrthoDB" id="6141187at2759"/>
<name>A0A6J8ABL9_MYTCO</name>
<dbReference type="AlphaFoldDB" id="A0A6J8ABL9"/>
<reference evidence="1 2" key="1">
    <citation type="submission" date="2020-06" db="EMBL/GenBank/DDBJ databases">
        <authorList>
            <person name="Li R."/>
            <person name="Bekaert M."/>
        </authorList>
    </citation>
    <scope>NUCLEOTIDE SEQUENCE [LARGE SCALE GENOMIC DNA]</scope>
    <source>
        <strain evidence="2">wild</strain>
    </source>
</reference>
<evidence type="ECO:0000313" key="1">
    <source>
        <dbReference type="EMBL" id="CAC5364798.1"/>
    </source>
</evidence>
<evidence type="ECO:0000313" key="2">
    <source>
        <dbReference type="Proteomes" id="UP000507470"/>
    </source>
</evidence>